<sequence>MVHRIPLGHRAHRQPSDPDGGGPVTLAPTPGQTVGPFFHYALPFDGGAELVPAGHPDRIRLHGTVFDGAGDPVPDALIEIWQADGAGNVSQEPGSLRRDGFTFTGFGRVQTDRTGHYTFATVAPGPVSAGGAPFFAVCVFARGLLDRLFTRAYLPDSARALASDTLLTSVSEERRSTLIATADDNGYRFDIHLQGAGETVFLDHGGR</sequence>
<dbReference type="Proteomes" id="UP000602395">
    <property type="component" value="Unassembled WGS sequence"/>
</dbReference>
<feature type="domain" description="Intradiol ring-cleavage dioxygenases" evidence="5">
    <location>
        <begin position="57"/>
        <end position="128"/>
    </location>
</feature>
<dbReference type="Pfam" id="PF00775">
    <property type="entry name" value="Dioxygenase_C"/>
    <property type="match status" value="1"/>
</dbReference>
<protein>
    <submittedName>
        <fullName evidence="6">Protocatechuate 3,4-dioxygenase subunit alpha</fullName>
        <ecNumber evidence="6">1.13.11.3</ecNumber>
    </submittedName>
</protein>
<evidence type="ECO:0000313" key="6">
    <source>
        <dbReference type="EMBL" id="MBD1320083.1"/>
    </source>
</evidence>
<organism evidence="6 7">
    <name type="scientific">Gordonia hankookensis</name>
    <dbReference type="NCBI Taxonomy" id="589403"/>
    <lineage>
        <taxon>Bacteria</taxon>
        <taxon>Bacillati</taxon>
        <taxon>Actinomycetota</taxon>
        <taxon>Actinomycetes</taxon>
        <taxon>Mycobacteriales</taxon>
        <taxon>Gordoniaceae</taxon>
        <taxon>Gordonia</taxon>
    </lineage>
</organism>
<comment type="similarity">
    <text evidence="1">Belongs to the intradiol ring-cleavage dioxygenase family.</text>
</comment>
<evidence type="ECO:0000256" key="3">
    <source>
        <dbReference type="ARBA" id="ARBA00023002"/>
    </source>
</evidence>
<dbReference type="InterPro" id="IPR012786">
    <property type="entry name" value="Protocat_dOase_a"/>
</dbReference>
<evidence type="ECO:0000256" key="4">
    <source>
        <dbReference type="SAM" id="MobiDB-lite"/>
    </source>
</evidence>
<name>A0ABR7WCJ7_9ACTN</name>
<dbReference type="InterPro" id="IPR050770">
    <property type="entry name" value="Intradiol_RC_Dioxygenase"/>
</dbReference>
<feature type="compositionally biased region" description="Basic residues" evidence="4">
    <location>
        <begin position="1"/>
        <end position="13"/>
    </location>
</feature>
<feature type="region of interest" description="Disordered" evidence="4">
    <location>
        <begin position="1"/>
        <end position="30"/>
    </location>
</feature>
<gene>
    <name evidence="6" type="primary">pcaG</name>
    <name evidence="6" type="ORF">IDF66_10835</name>
</gene>
<evidence type="ECO:0000256" key="2">
    <source>
        <dbReference type="ARBA" id="ARBA00022964"/>
    </source>
</evidence>
<dbReference type="GO" id="GO:0018578">
    <property type="term" value="F:protocatechuate 3,4-dioxygenase activity"/>
    <property type="evidence" value="ECO:0007669"/>
    <property type="project" value="UniProtKB-EC"/>
</dbReference>
<dbReference type="NCBIfam" id="TIGR02423">
    <property type="entry name" value="protocat_alph"/>
    <property type="match status" value="1"/>
</dbReference>
<accession>A0ABR7WCJ7</accession>
<keyword evidence="7" id="KW-1185">Reference proteome</keyword>
<dbReference type="InterPro" id="IPR000627">
    <property type="entry name" value="Intradiol_dOase_C"/>
</dbReference>
<dbReference type="EMBL" id="JACWMS010000002">
    <property type="protein sequence ID" value="MBD1320083.1"/>
    <property type="molecule type" value="Genomic_DNA"/>
</dbReference>
<dbReference type="PANTHER" id="PTHR33711:SF9">
    <property type="entry name" value="PROTOCATECHUATE 3,4-DIOXYGENASE ALPHA CHAIN"/>
    <property type="match status" value="1"/>
</dbReference>
<dbReference type="InterPro" id="IPR015889">
    <property type="entry name" value="Intradiol_dOase_core"/>
</dbReference>
<dbReference type="SUPFAM" id="SSF49482">
    <property type="entry name" value="Aromatic compound dioxygenase"/>
    <property type="match status" value="1"/>
</dbReference>
<dbReference type="Gene3D" id="2.60.130.10">
    <property type="entry name" value="Aromatic compound dioxygenase"/>
    <property type="match status" value="1"/>
</dbReference>
<evidence type="ECO:0000259" key="5">
    <source>
        <dbReference type="Pfam" id="PF00775"/>
    </source>
</evidence>
<dbReference type="EC" id="1.13.11.3" evidence="6"/>
<proteinExistence type="inferred from homology"/>
<dbReference type="CDD" id="cd03463">
    <property type="entry name" value="3_4-PCD_alpha"/>
    <property type="match status" value="1"/>
</dbReference>
<keyword evidence="3 6" id="KW-0560">Oxidoreductase</keyword>
<reference evidence="6 7" key="1">
    <citation type="submission" date="2020-09" db="EMBL/GenBank/DDBJ databases">
        <title>Novel species in genus Gordonia.</title>
        <authorList>
            <person name="Zhang G."/>
        </authorList>
    </citation>
    <scope>NUCLEOTIDE SEQUENCE [LARGE SCALE GENOMIC DNA]</scope>
    <source>
        <strain evidence="6 7">ON-33</strain>
    </source>
</reference>
<evidence type="ECO:0000313" key="7">
    <source>
        <dbReference type="Proteomes" id="UP000602395"/>
    </source>
</evidence>
<dbReference type="PANTHER" id="PTHR33711">
    <property type="entry name" value="DIOXYGENASE, PUTATIVE (AFU_ORTHOLOGUE AFUA_2G02910)-RELATED"/>
    <property type="match status" value="1"/>
</dbReference>
<evidence type="ECO:0000256" key="1">
    <source>
        <dbReference type="ARBA" id="ARBA00007825"/>
    </source>
</evidence>
<keyword evidence="2" id="KW-0223">Dioxygenase</keyword>
<comment type="caution">
    <text evidence="6">The sequence shown here is derived from an EMBL/GenBank/DDBJ whole genome shotgun (WGS) entry which is preliminary data.</text>
</comment>